<feature type="region of interest" description="Disordered" evidence="1">
    <location>
        <begin position="392"/>
        <end position="420"/>
    </location>
</feature>
<dbReference type="Proteomes" id="UP000037923">
    <property type="component" value="Unassembled WGS sequence"/>
</dbReference>
<dbReference type="EMBL" id="LGTL01000003">
    <property type="protein sequence ID" value="KPA83700.1"/>
    <property type="molecule type" value="Genomic_DNA"/>
</dbReference>
<feature type="region of interest" description="Disordered" evidence="1">
    <location>
        <begin position="647"/>
        <end position="763"/>
    </location>
</feature>
<feature type="compositionally biased region" description="Polar residues" evidence="1">
    <location>
        <begin position="514"/>
        <end position="524"/>
    </location>
</feature>
<feature type="compositionally biased region" description="Polar residues" evidence="1">
    <location>
        <begin position="647"/>
        <end position="670"/>
    </location>
</feature>
<evidence type="ECO:0000256" key="1">
    <source>
        <dbReference type="SAM" id="MobiDB-lite"/>
    </source>
</evidence>
<feature type="region of interest" description="Disordered" evidence="1">
    <location>
        <begin position="166"/>
        <end position="195"/>
    </location>
</feature>
<sequence>MSHSHSHSTPTPTPTPTTATAAAHASALNGAVAAPLRRGPRQALLSYAAQYRTLQPFLRQRLRNRRWRLVFSSDVHGTHLVDHCQRAFHEEEALWRAAVMERPHHGEGGRIVKKGVSSQEEAAVDDDGSSSSSSSSAAPFAFALVPNLALMETTLVVPAPVKNGTAAPSAPVHDVVGSSVRGEAPTGEEEHGKSKFSDVVDSHVCIGVYLQRLPAPESVTSYRRSEVFFFLFESPIQLSPTAEAARMDPAGQPAYSTPPAVSAPPPSVTQTSRRRRHDVSLSGEMLCDVGEESGDMRSPSTRSASQESLASSSPTKLEHTPRTQTHRLAHSPGESNTDGSAPVGSTRANDAAVNPEEHGGAFDSSVPPPPVAATRVMRDRWYDVNNTEGIARASDHYRSGTAGEGRRPSAVADDHEEQPEPVVPAVANGILSPQWQRQVEGIEQQQSGPAVISGGERAGMAPDVPPSPTRRGTTHNGGEQDDTFSSASASPDNGELDSTARPGRSATRRPPSLFNDSLSNSNGDGQRAAPFPAGATASSVYDHQLPAWVIEAVNSIHDPATPVTPCGVLEPPAVNDRPTPAIAPPSLSRAPNTQFTSPFEQHTAPAVEAGHSVLLEDDIVSESTTVVSATSATGGATAWREDENLSSYWPETPRTSNKVQNGSTALSSHTRIGHRSQEWYAPASDLPSLPPLMSRVSSLGGEDTADCFTPRQPRDGAPGRAGAAPSVDGVERLSAGLVGGRESPPLSLLRSRSGGGVGGGGAAPANSSLNSVAAAPAAVAAAIPVTMAAVEYSSAAPSVRPVSAGVEVYPMTSASEMLCDGAAVTSPADSNQDLDVPYRRASELAMTEDTIDVYSTSSGAFYIWDRRKDSTSNASPAAVAADGAGAHNGGPFPDCIGSSGGSGEHGFVCQRDATGVRWNVSYFVEKAYGNAQASGLLSDSSASSTGRPSSLLSLVRAQARRGGGAGGAAGTTTEDRSAEIFTSPLVKMQLCLISSRSMPSAFQRRSSAAAAAASSSSVQ</sequence>
<protein>
    <submittedName>
        <fullName evidence="2">Uncharacterized protein</fullName>
    </submittedName>
</protein>
<feature type="compositionally biased region" description="Gly residues" evidence="1">
    <location>
        <begin position="753"/>
        <end position="762"/>
    </location>
</feature>
<dbReference type="GeneID" id="26902249"/>
<feature type="compositionally biased region" description="Polar residues" evidence="1">
    <location>
        <begin position="470"/>
        <end position="491"/>
    </location>
</feature>
<feature type="compositionally biased region" description="Low complexity" evidence="1">
    <location>
        <begin position="300"/>
        <end position="313"/>
    </location>
</feature>
<gene>
    <name evidence="2" type="ORF">ABB37_01954</name>
</gene>
<accession>A0A0M9G6R0</accession>
<dbReference type="RefSeq" id="XP_015662139.1">
    <property type="nucleotide sequence ID" value="XM_015798661.1"/>
</dbReference>
<proteinExistence type="predicted"/>
<dbReference type="OMA" id="VDSHVCI"/>
<feature type="compositionally biased region" description="Low complexity" evidence="1">
    <location>
        <begin position="715"/>
        <end position="725"/>
    </location>
</feature>
<reference evidence="2 3" key="1">
    <citation type="submission" date="2015-07" db="EMBL/GenBank/DDBJ databases">
        <title>High-quality genome of monoxenous trypanosomatid Leptomonas pyrrhocoris.</title>
        <authorList>
            <person name="Flegontov P."/>
            <person name="Butenko A."/>
            <person name="Firsov S."/>
            <person name="Vlcek C."/>
            <person name="Logacheva M.D."/>
            <person name="Field M."/>
            <person name="Filatov D."/>
            <person name="Flegontova O."/>
            <person name="Gerasimov E."/>
            <person name="Jackson A.P."/>
            <person name="Kelly S."/>
            <person name="Opperdoes F."/>
            <person name="O'Reilly A."/>
            <person name="Votypka J."/>
            <person name="Yurchenko V."/>
            <person name="Lukes J."/>
        </authorList>
    </citation>
    <scope>NUCLEOTIDE SEQUENCE [LARGE SCALE GENOMIC DNA]</scope>
    <source>
        <strain evidence="2">H10</strain>
    </source>
</reference>
<comment type="caution">
    <text evidence="2">The sequence shown here is derived from an EMBL/GenBank/DDBJ whole genome shotgun (WGS) entry which is preliminary data.</text>
</comment>
<dbReference type="AlphaFoldDB" id="A0A0M9G6R0"/>
<feature type="region of interest" description="Disordered" evidence="1">
    <location>
        <begin position="248"/>
        <end position="372"/>
    </location>
</feature>
<feature type="compositionally biased region" description="Low complexity" evidence="1">
    <location>
        <begin position="743"/>
        <end position="752"/>
    </location>
</feature>
<keyword evidence="3" id="KW-1185">Reference proteome</keyword>
<dbReference type="VEuPathDB" id="TriTrypDB:LpyrH10_03_1050"/>
<feature type="region of interest" description="Disordered" evidence="1">
    <location>
        <begin position="105"/>
        <end position="134"/>
    </location>
</feature>
<name>A0A0M9G6R0_LEPPY</name>
<dbReference type="OrthoDB" id="10638390at2759"/>
<organism evidence="2 3">
    <name type="scientific">Leptomonas pyrrhocoris</name>
    <name type="common">Firebug parasite</name>
    <dbReference type="NCBI Taxonomy" id="157538"/>
    <lineage>
        <taxon>Eukaryota</taxon>
        <taxon>Discoba</taxon>
        <taxon>Euglenozoa</taxon>
        <taxon>Kinetoplastea</taxon>
        <taxon>Metakinetoplastina</taxon>
        <taxon>Trypanosomatida</taxon>
        <taxon>Trypanosomatidae</taxon>
        <taxon>Leishmaniinae</taxon>
        <taxon>Leptomonas</taxon>
    </lineage>
</organism>
<evidence type="ECO:0000313" key="2">
    <source>
        <dbReference type="EMBL" id="KPA83700.1"/>
    </source>
</evidence>
<feature type="region of interest" description="Disordered" evidence="1">
    <location>
        <begin position="440"/>
        <end position="533"/>
    </location>
</feature>
<evidence type="ECO:0000313" key="3">
    <source>
        <dbReference type="Proteomes" id="UP000037923"/>
    </source>
</evidence>
<feature type="compositionally biased region" description="Low complexity" evidence="1">
    <location>
        <begin position="684"/>
        <end position="694"/>
    </location>
</feature>